<dbReference type="AlphaFoldDB" id="A0A264VQ56"/>
<dbReference type="Proteomes" id="UP000216001">
    <property type="component" value="Unassembled WGS sequence"/>
</dbReference>
<gene>
    <name evidence="1" type="ORF">CHI95_16395</name>
</gene>
<proteinExistence type="predicted"/>
<dbReference type="RefSeq" id="WP_094962231.1">
    <property type="nucleotide sequence ID" value="NZ_NOWC01000021.1"/>
</dbReference>
<comment type="caution">
    <text evidence="1">The sequence shown here is derived from an EMBL/GenBank/DDBJ whole genome shotgun (WGS) entry which is preliminary data.</text>
</comment>
<protein>
    <submittedName>
        <fullName evidence="1">Uncharacterized protein</fullName>
    </submittedName>
</protein>
<evidence type="ECO:0000313" key="1">
    <source>
        <dbReference type="EMBL" id="OZS73490.1"/>
    </source>
</evidence>
<organism evidence="1 2">
    <name type="scientific">Providencia rettgeri</name>
    <dbReference type="NCBI Taxonomy" id="587"/>
    <lineage>
        <taxon>Bacteria</taxon>
        <taxon>Pseudomonadati</taxon>
        <taxon>Pseudomonadota</taxon>
        <taxon>Gammaproteobacteria</taxon>
        <taxon>Enterobacterales</taxon>
        <taxon>Morganellaceae</taxon>
        <taxon>Providencia</taxon>
    </lineage>
</organism>
<evidence type="ECO:0000313" key="2">
    <source>
        <dbReference type="Proteomes" id="UP000216001"/>
    </source>
</evidence>
<name>A0A264VQ56_PRORE</name>
<reference evidence="1 2" key="1">
    <citation type="submission" date="2017-07" db="EMBL/GenBank/DDBJ databases">
        <title>blaIMP-27 on transferable plasmids in Proteus mirabilis and Providencia rettgeri.</title>
        <authorList>
            <person name="Potter R."/>
        </authorList>
    </citation>
    <scope>NUCLEOTIDE SEQUENCE [LARGE SCALE GENOMIC DNA]</scope>
    <source>
        <strain evidence="1 2">PR1</strain>
    </source>
</reference>
<dbReference type="EMBL" id="NOWC01000021">
    <property type="protein sequence ID" value="OZS73490.1"/>
    <property type="molecule type" value="Genomic_DNA"/>
</dbReference>
<accession>A0A264VQ56</accession>
<sequence length="211" mass="23794">MMIETFYQTKSPEMVAEFARCVETYNEWRAQTLAVCERLGFVNFSGPDFCVPDYFFRSRYEHIQKVTGFKLAGDDSLLAEPDYIPYALRHDNPVGEAISRELMQLAESALSALGVDSELYGEPGAMGYQRAICMMLGINRRVTAGAVVGFSQIWAISDDKGDFSLVCSIPVNAREDTMTYELPDMPEGWEDVSAQQVIHLFNYHNSIVIKE</sequence>